<reference evidence="7 8" key="1">
    <citation type="submission" date="2016-10" db="EMBL/GenBank/DDBJ databases">
        <authorList>
            <person name="de Groot N.N."/>
        </authorList>
    </citation>
    <scope>NUCLEOTIDE SEQUENCE [LARGE SCALE GENOMIC DNA]</scope>
    <source>
        <strain evidence="7 8">Sb09</strain>
    </source>
</reference>
<evidence type="ECO:0000256" key="3">
    <source>
        <dbReference type="ARBA" id="ARBA00022989"/>
    </source>
</evidence>
<evidence type="ECO:0000256" key="1">
    <source>
        <dbReference type="ARBA" id="ARBA00004141"/>
    </source>
</evidence>
<dbReference type="Proteomes" id="UP000183162">
    <property type="component" value="Unassembled WGS sequence"/>
</dbReference>
<dbReference type="AlphaFoldDB" id="A0A1G9PCN7"/>
<feature type="transmembrane region" description="Helical" evidence="5">
    <location>
        <begin position="47"/>
        <end position="71"/>
    </location>
</feature>
<sequence>MINKFKSLVWLRYRYLLNNKMLLFVCVFVPIVDFALLTLIPDVRGQYFFLNMGIIAVYSLTAGTFTTLIISEEKERKNLRTLILTGVRYSEYLISTILFPIIFSTLAIVIFPFLFNVKIPNIGTYYVVTFLSITCFILVNLTIALICKTQTQASAISLIFYLLIMTLPMFSYDNEVIKKITDYSLLGAHNKFFQDMNNFQISDGSIFVTIIWIIALTIAVIWAFKWNKKH</sequence>
<keyword evidence="3 5" id="KW-1133">Transmembrane helix</keyword>
<dbReference type="InterPro" id="IPR013525">
    <property type="entry name" value="ABC2_TM"/>
</dbReference>
<comment type="subcellular location">
    <subcellularLocation>
        <location evidence="1">Membrane</location>
        <topology evidence="1">Multi-pass membrane protein</topology>
    </subcellularLocation>
</comment>
<dbReference type="RefSeq" id="WP_074567362.1">
    <property type="nucleotide sequence ID" value="NZ_FNGX01000012.1"/>
</dbReference>
<evidence type="ECO:0000313" key="7">
    <source>
        <dbReference type="EMBL" id="SDL96484.1"/>
    </source>
</evidence>
<keyword evidence="2 5" id="KW-0812">Transmembrane</keyword>
<feature type="domain" description="ABC-2 type transporter transmembrane" evidence="6">
    <location>
        <begin position="5"/>
        <end position="171"/>
    </location>
</feature>
<feature type="transmembrane region" description="Helical" evidence="5">
    <location>
        <begin position="125"/>
        <end position="146"/>
    </location>
</feature>
<dbReference type="Pfam" id="PF01061">
    <property type="entry name" value="ABC2_membrane"/>
    <property type="match status" value="1"/>
</dbReference>
<evidence type="ECO:0000313" key="8">
    <source>
        <dbReference type="Proteomes" id="UP000183162"/>
    </source>
</evidence>
<keyword evidence="4 5" id="KW-0472">Membrane</keyword>
<dbReference type="EMBL" id="FNGX01000012">
    <property type="protein sequence ID" value="SDL96484.1"/>
    <property type="molecule type" value="Genomic_DNA"/>
</dbReference>
<accession>A0A1G9PCN7</accession>
<gene>
    <name evidence="7" type="ORF">SAMN05216400_0011</name>
</gene>
<dbReference type="GO" id="GO:0016020">
    <property type="term" value="C:membrane"/>
    <property type="evidence" value="ECO:0007669"/>
    <property type="project" value="UniProtKB-SubCell"/>
</dbReference>
<evidence type="ECO:0000256" key="4">
    <source>
        <dbReference type="ARBA" id="ARBA00023136"/>
    </source>
</evidence>
<feature type="transmembrane region" description="Helical" evidence="5">
    <location>
        <begin position="21"/>
        <end position="41"/>
    </location>
</feature>
<evidence type="ECO:0000256" key="2">
    <source>
        <dbReference type="ARBA" id="ARBA00022692"/>
    </source>
</evidence>
<dbReference type="GO" id="GO:0140359">
    <property type="term" value="F:ABC-type transporter activity"/>
    <property type="evidence" value="ECO:0007669"/>
    <property type="project" value="InterPro"/>
</dbReference>
<dbReference type="OrthoDB" id="2136245at2"/>
<name>A0A1G9PCN7_STREI</name>
<evidence type="ECO:0000256" key="5">
    <source>
        <dbReference type="SAM" id="Phobius"/>
    </source>
</evidence>
<feature type="transmembrane region" description="Helical" evidence="5">
    <location>
        <begin position="153"/>
        <end position="172"/>
    </location>
</feature>
<evidence type="ECO:0000259" key="6">
    <source>
        <dbReference type="Pfam" id="PF01061"/>
    </source>
</evidence>
<proteinExistence type="predicted"/>
<feature type="transmembrane region" description="Helical" evidence="5">
    <location>
        <begin position="206"/>
        <end position="224"/>
    </location>
</feature>
<feature type="transmembrane region" description="Helical" evidence="5">
    <location>
        <begin position="92"/>
        <end position="113"/>
    </location>
</feature>
<protein>
    <submittedName>
        <fullName evidence="7">ABC-2 type transport system permease protein</fullName>
    </submittedName>
</protein>
<organism evidence="7 8">
    <name type="scientific">Streptococcus equinus</name>
    <name type="common">Streptococcus bovis</name>
    <dbReference type="NCBI Taxonomy" id="1335"/>
    <lineage>
        <taxon>Bacteria</taxon>
        <taxon>Bacillati</taxon>
        <taxon>Bacillota</taxon>
        <taxon>Bacilli</taxon>
        <taxon>Lactobacillales</taxon>
        <taxon>Streptococcaceae</taxon>
        <taxon>Streptococcus</taxon>
    </lineage>
</organism>